<dbReference type="PROSITE" id="PS50928">
    <property type="entry name" value="ABC_TM1"/>
    <property type="match status" value="1"/>
</dbReference>
<dbReference type="Gene3D" id="1.10.3720.10">
    <property type="entry name" value="MetI-like"/>
    <property type="match status" value="1"/>
</dbReference>
<feature type="transmembrane region" description="Helical" evidence="7">
    <location>
        <begin position="413"/>
        <end position="439"/>
    </location>
</feature>
<feature type="transmembrane region" description="Helical" evidence="7">
    <location>
        <begin position="259"/>
        <end position="289"/>
    </location>
</feature>
<comment type="caution">
    <text evidence="10">The sequence shown here is derived from an EMBL/GenBank/DDBJ whole genome shotgun (WGS) entry which is preliminary data.</text>
</comment>
<dbReference type="InterPro" id="IPR000515">
    <property type="entry name" value="MetI-like"/>
</dbReference>
<evidence type="ECO:0000256" key="4">
    <source>
        <dbReference type="ARBA" id="ARBA00022692"/>
    </source>
</evidence>
<dbReference type="RefSeq" id="WP_341404111.1">
    <property type="nucleotide sequence ID" value="NZ_JBBUKT010000002.1"/>
</dbReference>
<evidence type="ECO:0000256" key="6">
    <source>
        <dbReference type="ARBA" id="ARBA00023136"/>
    </source>
</evidence>
<sequence length="446" mass="48676">MKAYFLRRLLLIPLTLLGITALVFAINRMAPGGPVERALAGLLGGEGGKRTRAQGQTSLSPSQVLEVEEKKNRDRSSMRAYGEWLGVVPRDKEKIGKEFPKDSNSVEIEVPGTTFVAKIVRNGDEAAIQSPEAAGADGAPKSSAEMDRETTELARWRVRLRSPEEQKQSWDKWMGGVSLSKLPEYRAILYRPGFDGLLQGSLGSSEKYQEPVGLMILDRLPVSLYFALMDVLIIYSVCLPLGILKAIKHRTWVDNASSVAIFAGYAVPGYALGALLVVIVGARLGWLPIRGFTGDDFATLSPADQVKDLAAHTAMPLACYLIGSFAFMTMLMKNNLMDNLSADYVRTATAKGVSYPRAVFHHAFRNSIIPIATTFGENLALVVAGSVLVERVFDIDGFGMLQFTAVIDRDEPVMLGVLFFAAALTAIGKIFSDLLVAFFDPRVSYK</sequence>
<evidence type="ECO:0000256" key="5">
    <source>
        <dbReference type="ARBA" id="ARBA00022989"/>
    </source>
</evidence>
<evidence type="ECO:0000256" key="2">
    <source>
        <dbReference type="ARBA" id="ARBA00022448"/>
    </source>
</evidence>
<evidence type="ECO:0000256" key="8">
    <source>
        <dbReference type="SAM" id="MobiDB-lite"/>
    </source>
</evidence>
<dbReference type="CDD" id="cd06261">
    <property type="entry name" value="TM_PBP2"/>
    <property type="match status" value="1"/>
</dbReference>
<accession>A0ABU9ATQ8</accession>
<evidence type="ECO:0000313" key="10">
    <source>
        <dbReference type="EMBL" id="MEK7950506.1"/>
    </source>
</evidence>
<dbReference type="Proteomes" id="UP001371305">
    <property type="component" value="Unassembled WGS sequence"/>
</dbReference>
<comment type="subcellular location">
    <subcellularLocation>
        <location evidence="1 7">Cell membrane</location>
        <topology evidence="1 7">Multi-pass membrane protein</topology>
    </subcellularLocation>
</comment>
<organism evidence="10 11">
    <name type="scientific">Luteolibacter soli</name>
    <dbReference type="NCBI Taxonomy" id="3135280"/>
    <lineage>
        <taxon>Bacteria</taxon>
        <taxon>Pseudomonadati</taxon>
        <taxon>Verrucomicrobiota</taxon>
        <taxon>Verrucomicrobiia</taxon>
        <taxon>Verrucomicrobiales</taxon>
        <taxon>Verrucomicrobiaceae</taxon>
        <taxon>Luteolibacter</taxon>
    </lineage>
</organism>
<evidence type="ECO:0000259" key="9">
    <source>
        <dbReference type="PROSITE" id="PS50928"/>
    </source>
</evidence>
<keyword evidence="4 7" id="KW-0812">Transmembrane</keyword>
<protein>
    <submittedName>
        <fullName evidence="10">ABC transporter permease</fullName>
    </submittedName>
</protein>
<evidence type="ECO:0000256" key="7">
    <source>
        <dbReference type="RuleBase" id="RU363032"/>
    </source>
</evidence>
<feature type="transmembrane region" description="Helical" evidence="7">
    <location>
        <begin position="375"/>
        <end position="393"/>
    </location>
</feature>
<feature type="transmembrane region" description="Helical" evidence="7">
    <location>
        <begin position="224"/>
        <end position="247"/>
    </location>
</feature>
<dbReference type="SUPFAM" id="SSF161098">
    <property type="entry name" value="MetI-like"/>
    <property type="match status" value="1"/>
</dbReference>
<keyword evidence="11" id="KW-1185">Reference proteome</keyword>
<evidence type="ECO:0000256" key="3">
    <source>
        <dbReference type="ARBA" id="ARBA00022475"/>
    </source>
</evidence>
<dbReference type="EMBL" id="JBBUKT010000002">
    <property type="protein sequence ID" value="MEK7950506.1"/>
    <property type="molecule type" value="Genomic_DNA"/>
</dbReference>
<dbReference type="Pfam" id="PF00528">
    <property type="entry name" value="BPD_transp_1"/>
    <property type="match status" value="1"/>
</dbReference>
<dbReference type="InterPro" id="IPR035906">
    <property type="entry name" value="MetI-like_sf"/>
</dbReference>
<feature type="region of interest" description="Disordered" evidence="8">
    <location>
        <begin position="128"/>
        <end position="148"/>
    </location>
</feature>
<keyword evidence="2 7" id="KW-0813">Transport</keyword>
<proteinExistence type="inferred from homology"/>
<keyword evidence="3" id="KW-1003">Cell membrane</keyword>
<dbReference type="PANTHER" id="PTHR30465:SF66">
    <property type="entry name" value="INNER MEMBRANE ABC TRANSPORTER PERMEASE PROTEIN YEJB"/>
    <property type="match status" value="1"/>
</dbReference>
<dbReference type="PANTHER" id="PTHR30465">
    <property type="entry name" value="INNER MEMBRANE ABC TRANSPORTER"/>
    <property type="match status" value="1"/>
</dbReference>
<comment type="similarity">
    <text evidence="7">Belongs to the binding-protein-dependent transport system permease family.</text>
</comment>
<evidence type="ECO:0000256" key="1">
    <source>
        <dbReference type="ARBA" id="ARBA00004651"/>
    </source>
</evidence>
<feature type="domain" description="ABC transmembrane type-1" evidence="9">
    <location>
        <begin position="220"/>
        <end position="436"/>
    </location>
</feature>
<gene>
    <name evidence="10" type="ORF">WKV53_08365</name>
</gene>
<keyword evidence="6 7" id="KW-0472">Membrane</keyword>
<feature type="compositionally biased region" description="Polar residues" evidence="8">
    <location>
        <begin position="53"/>
        <end position="63"/>
    </location>
</feature>
<feature type="region of interest" description="Disordered" evidence="8">
    <location>
        <begin position="46"/>
        <end position="73"/>
    </location>
</feature>
<reference evidence="10 11" key="1">
    <citation type="submission" date="2024-04" db="EMBL/GenBank/DDBJ databases">
        <title>Luteolibacter sp. isolated from soil.</title>
        <authorList>
            <person name="An J."/>
        </authorList>
    </citation>
    <scope>NUCLEOTIDE SEQUENCE [LARGE SCALE GENOMIC DNA]</scope>
    <source>
        <strain evidence="10 11">Y139</strain>
    </source>
</reference>
<name>A0ABU9ATQ8_9BACT</name>
<evidence type="ECO:0000313" key="11">
    <source>
        <dbReference type="Proteomes" id="UP001371305"/>
    </source>
</evidence>
<feature type="transmembrane region" description="Helical" evidence="7">
    <location>
        <begin position="309"/>
        <end position="331"/>
    </location>
</feature>
<keyword evidence="5 7" id="KW-1133">Transmembrane helix</keyword>